<protein>
    <recommendedName>
        <fullName evidence="13">Odorant receptor</fullName>
    </recommendedName>
</protein>
<dbReference type="InParanoid" id="A0A6L2PE44"/>
<gene>
    <name evidence="10" type="ORF">Cfor_04251</name>
    <name evidence="11" type="ORF">Cfor_11978</name>
</gene>
<dbReference type="PANTHER" id="PTHR21137">
    <property type="entry name" value="ODORANT RECEPTOR"/>
    <property type="match status" value="1"/>
</dbReference>
<keyword evidence="3" id="KW-0716">Sensory transduction</keyword>
<organism evidence="10 12">
    <name type="scientific">Coptotermes formosanus</name>
    <name type="common">Formosan subterranean termite</name>
    <dbReference type="NCBI Taxonomy" id="36987"/>
    <lineage>
        <taxon>Eukaryota</taxon>
        <taxon>Metazoa</taxon>
        <taxon>Ecdysozoa</taxon>
        <taxon>Arthropoda</taxon>
        <taxon>Hexapoda</taxon>
        <taxon>Insecta</taxon>
        <taxon>Pterygota</taxon>
        <taxon>Neoptera</taxon>
        <taxon>Polyneoptera</taxon>
        <taxon>Dictyoptera</taxon>
        <taxon>Blattodea</taxon>
        <taxon>Blattoidea</taxon>
        <taxon>Termitoidae</taxon>
        <taxon>Rhinotermitidae</taxon>
        <taxon>Coptotermes</taxon>
    </lineage>
</organism>
<keyword evidence="6" id="KW-1133">Transmembrane helix</keyword>
<evidence type="ECO:0000313" key="11">
    <source>
        <dbReference type="EMBL" id="GFG32337.1"/>
    </source>
</evidence>
<dbReference type="GO" id="GO:0005886">
    <property type="term" value="C:plasma membrane"/>
    <property type="evidence" value="ECO:0007669"/>
    <property type="project" value="UniProtKB-SubCell"/>
</dbReference>
<reference evidence="12" key="2">
    <citation type="submission" date="2020-01" db="EMBL/GenBank/DDBJ databases">
        <title>Draft genome sequence of the Termite Coptotermes fromosanus.</title>
        <authorList>
            <person name="Itakura S."/>
            <person name="Yosikawa Y."/>
            <person name="Umezawa K."/>
        </authorList>
    </citation>
    <scope>NUCLEOTIDE SEQUENCE [LARGE SCALE GENOMIC DNA]</scope>
</reference>
<dbReference type="EMBL" id="BLKM01003309">
    <property type="protein sequence ID" value="GFG28367.1"/>
    <property type="molecule type" value="Genomic_DNA"/>
</dbReference>
<proteinExistence type="predicted"/>
<evidence type="ECO:0000256" key="8">
    <source>
        <dbReference type="ARBA" id="ARBA00023170"/>
    </source>
</evidence>
<name>A0A6L2PE44_COPFO</name>
<evidence type="ECO:0000313" key="10">
    <source>
        <dbReference type="EMBL" id="GFG28367.1"/>
    </source>
</evidence>
<dbReference type="Pfam" id="PF02949">
    <property type="entry name" value="7tm_6"/>
    <property type="match status" value="1"/>
</dbReference>
<evidence type="ECO:0000256" key="5">
    <source>
        <dbReference type="ARBA" id="ARBA00022725"/>
    </source>
</evidence>
<dbReference type="EMBL" id="BLKM01011153">
    <property type="protein sequence ID" value="GFG32337.1"/>
    <property type="molecule type" value="Genomic_DNA"/>
</dbReference>
<sequence length="71" mass="8164">MFHAAYETNWYENSSQIKQLTRIMIMRVSKPVEAKAGLMGTIDLPLFASIMRTAYSYLTLLKQMQEDAEST</sequence>
<keyword evidence="2" id="KW-1003">Cell membrane</keyword>
<dbReference type="OrthoDB" id="6614360at2759"/>
<evidence type="ECO:0000256" key="6">
    <source>
        <dbReference type="ARBA" id="ARBA00022989"/>
    </source>
</evidence>
<evidence type="ECO:0000256" key="2">
    <source>
        <dbReference type="ARBA" id="ARBA00022475"/>
    </source>
</evidence>
<dbReference type="GO" id="GO:0005549">
    <property type="term" value="F:odorant binding"/>
    <property type="evidence" value="ECO:0007669"/>
    <property type="project" value="InterPro"/>
</dbReference>
<dbReference type="InterPro" id="IPR004117">
    <property type="entry name" value="7tm6_olfct_rcpt"/>
</dbReference>
<dbReference type="GO" id="GO:0007165">
    <property type="term" value="P:signal transduction"/>
    <property type="evidence" value="ECO:0007669"/>
    <property type="project" value="UniProtKB-KW"/>
</dbReference>
<keyword evidence="5" id="KW-0552">Olfaction</keyword>
<evidence type="ECO:0000256" key="7">
    <source>
        <dbReference type="ARBA" id="ARBA00023136"/>
    </source>
</evidence>
<comment type="caution">
    <text evidence="10">The sequence shown here is derived from an EMBL/GenBank/DDBJ whole genome shotgun (WGS) entry which is preliminary data.</text>
</comment>
<keyword evidence="7" id="KW-0472">Membrane</keyword>
<keyword evidence="12" id="KW-1185">Reference proteome</keyword>
<comment type="subcellular location">
    <subcellularLocation>
        <location evidence="1">Cell membrane</location>
        <topology evidence="1">Multi-pass membrane protein</topology>
    </subcellularLocation>
</comment>
<dbReference type="Proteomes" id="UP000502823">
    <property type="component" value="Unassembled WGS sequence"/>
</dbReference>
<evidence type="ECO:0000256" key="9">
    <source>
        <dbReference type="ARBA" id="ARBA00023224"/>
    </source>
</evidence>
<keyword evidence="4" id="KW-0812">Transmembrane</keyword>
<evidence type="ECO:0000256" key="1">
    <source>
        <dbReference type="ARBA" id="ARBA00004651"/>
    </source>
</evidence>
<dbReference type="PANTHER" id="PTHR21137:SF35">
    <property type="entry name" value="ODORANT RECEPTOR 19A-RELATED"/>
    <property type="match status" value="1"/>
</dbReference>
<accession>A0A6L2PE44</accession>
<evidence type="ECO:0000256" key="4">
    <source>
        <dbReference type="ARBA" id="ARBA00022692"/>
    </source>
</evidence>
<keyword evidence="8" id="KW-0675">Receptor</keyword>
<evidence type="ECO:0008006" key="13">
    <source>
        <dbReference type="Google" id="ProtNLM"/>
    </source>
</evidence>
<evidence type="ECO:0000313" key="12">
    <source>
        <dbReference type="Proteomes" id="UP000502823"/>
    </source>
</evidence>
<dbReference type="AlphaFoldDB" id="A0A6L2PE44"/>
<keyword evidence="9" id="KW-0807">Transducer</keyword>
<evidence type="ECO:0000256" key="3">
    <source>
        <dbReference type="ARBA" id="ARBA00022606"/>
    </source>
</evidence>
<reference evidence="10" key="1">
    <citation type="journal article" date="2020" name="J. Asia-Pac. Entomol.">
        <title>Draft genome sequence of the termite, Coptotermes formosanus: Genetic insights into the pyruvate dehydrogenase complex of the termite.</title>
        <authorList>
            <person name="Itakura S."/>
            <person name="Yosikawa Y."/>
            <person name="Togami Y."/>
            <person name="Umezawa K."/>
        </authorList>
    </citation>
    <scope>NUCLEOTIDE SEQUENCE</scope>
    <source>
        <tissue evidence="10">Head</tissue>
    </source>
</reference>
<dbReference type="GO" id="GO:0004984">
    <property type="term" value="F:olfactory receptor activity"/>
    <property type="evidence" value="ECO:0007669"/>
    <property type="project" value="InterPro"/>
</dbReference>